<feature type="region of interest" description="Disordered" evidence="1">
    <location>
        <begin position="133"/>
        <end position="164"/>
    </location>
</feature>
<keyword evidence="4" id="KW-1185">Reference proteome</keyword>
<name>A0AA38SGE8_9ASTR</name>
<comment type="caution">
    <text evidence="3">The sequence shown here is derived from an EMBL/GenBank/DDBJ whole genome shotgun (WGS) entry which is preliminary data.</text>
</comment>
<evidence type="ECO:0000256" key="1">
    <source>
        <dbReference type="SAM" id="MobiDB-lite"/>
    </source>
</evidence>
<proteinExistence type="predicted"/>
<dbReference type="Pfam" id="PF25597">
    <property type="entry name" value="SH3_retrovirus"/>
    <property type="match status" value="1"/>
</dbReference>
<dbReference type="Proteomes" id="UP001172457">
    <property type="component" value="Chromosome 7"/>
</dbReference>
<dbReference type="InterPro" id="IPR057670">
    <property type="entry name" value="SH3_retrovirus"/>
</dbReference>
<reference evidence="3" key="1">
    <citation type="submission" date="2023-03" db="EMBL/GenBank/DDBJ databases">
        <title>Chromosome-scale reference genome and RAD-based genetic map of yellow starthistle (Centaurea solstitialis) reveal putative structural variation and QTLs associated with invader traits.</title>
        <authorList>
            <person name="Reatini B."/>
            <person name="Cang F.A."/>
            <person name="Jiang Q."/>
            <person name="Mckibben M.T.W."/>
            <person name="Barker M.S."/>
            <person name="Rieseberg L.H."/>
            <person name="Dlugosch K.M."/>
        </authorList>
    </citation>
    <scope>NUCLEOTIDE SEQUENCE</scope>
    <source>
        <strain evidence="3">CAN-66</strain>
        <tissue evidence="3">Leaf</tissue>
    </source>
</reference>
<dbReference type="AlphaFoldDB" id="A0AA38SGE8"/>
<evidence type="ECO:0000259" key="2">
    <source>
        <dbReference type="Pfam" id="PF25597"/>
    </source>
</evidence>
<evidence type="ECO:0000313" key="4">
    <source>
        <dbReference type="Proteomes" id="UP001172457"/>
    </source>
</evidence>
<evidence type="ECO:0000313" key="3">
    <source>
        <dbReference type="EMBL" id="KAJ9542265.1"/>
    </source>
</evidence>
<accession>A0AA38SGE8</accession>
<gene>
    <name evidence="3" type="ORF">OSB04_028771</name>
</gene>
<sequence>MKQLWTATNRSSRRRADLAGDEQLWPEKNSAGRRRTTMANEQKNATMVWGCEVFVRRETNNKLEPRAEKCLFVGYPNKSFGYIFYKPSENKVFVARRGVFLERELISKEDGGSNIDLKEIQEITNDEPIVDASPQHEVESPVEETNTTPPPMESGIQSIYDNHV</sequence>
<feature type="domain" description="Retroviral polymerase SH3-like" evidence="2">
    <location>
        <begin position="51"/>
        <end position="109"/>
    </location>
</feature>
<protein>
    <recommendedName>
        <fullName evidence="2">Retroviral polymerase SH3-like domain-containing protein</fullName>
    </recommendedName>
</protein>
<feature type="compositionally biased region" description="Polar residues" evidence="1">
    <location>
        <begin position="155"/>
        <end position="164"/>
    </location>
</feature>
<organism evidence="3 4">
    <name type="scientific">Centaurea solstitialis</name>
    <name type="common">yellow star-thistle</name>
    <dbReference type="NCBI Taxonomy" id="347529"/>
    <lineage>
        <taxon>Eukaryota</taxon>
        <taxon>Viridiplantae</taxon>
        <taxon>Streptophyta</taxon>
        <taxon>Embryophyta</taxon>
        <taxon>Tracheophyta</taxon>
        <taxon>Spermatophyta</taxon>
        <taxon>Magnoliopsida</taxon>
        <taxon>eudicotyledons</taxon>
        <taxon>Gunneridae</taxon>
        <taxon>Pentapetalae</taxon>
        <taxon>asterids</taxon>
        <taxon>campanulids</taxon>
        <taxon>Asterales</taxon>
        <taxon>Asteraceae</taxon>
        <taxon>Carduoideae</taxon>
        <taxon>Cardueae</taxon>
        <taxon>Centaureinae</taxon>
        <taxon>Centaurea</taxon>
    </lineage>
</organism>
<dbReference type="EMBL" id="JARYMX010000007">
    <property type="protein sequence ID" value="KAJ9542265.1"/>
    <property type="molecule type" value="Genomic_DNA"/>
</dbReference>